<accession>A0A931YDI5</accession>
<evidence type="ECO:0000256" key="1">
    <source>
        <dbReference type="ARBA" id="ARBA00009981"/>
    </source>
</evidence>
<dbReference type="InterPro" id="IPR036165">
    <property type="entry name" value="YefM-like_sf"/>
</dbReference>
<comment type="caution">
    <text evidence="2">The sequence shown here is derived from an EMBL/GenBank/DDBJ whole genome shotgun (WGS) entry which is preliminary data.</text>
</comment>
<evidence type="ECO:0000313" key="3">
    <source>
        <dbReference type="Proteomes" id="UP000709672"/>
    </source>
</evidence>
<dbReference type="Proteomes" id="UP000709672">
    <property type="component" value="Unassembled WGS sequence"/>
</dbReference>
<gene>
    <name evidence="2" type="ORF">HYV66_01575</name>
</gene>
<reference evidence="2" key="1">
    <citation type="submission" date="2020-07" db="EMBL/GenBank/DDBJ databases">
        <title>Huge and variable diversity of episymbiotic CPR bacteria and DPANN archaea in groundwater ecosystems.</title>
        <authorList>
            <person name="He C.Y."/>
            <person name="Keren R."/>
            <person name="Whittaker M."/>
            <person name="Farag I.F."/>
            <person name="Doudna J."/>
            <person name="Cate J.H.D."/>
            <person name="Banfield J.F."/>
        </authorList>
    </citation>
    <scope>NUCLEOTIDE SEQUENCE</scope>
    <source>
        <strain evidence="2">NC_groundwater_418_Ag_B-0.1um_45_10</strain>
    </source>
</reference>
<name>A0A931YDI5_9BACT</name>
<protein>
    <submittedName>
        <fullName evidence="2">Type II toxin-antitoxin system Phd/YefM family antitoxin</fullName>
    </submittedName>
</protein>
<dbReference type="AlphaFoldDB" id="A0A931YDI5"/>
<dbReference type="SUPFAM" id="SSF143120">
    <property type="entry name" value="YefM-like"/>
    <property type="match status" value="1"/>
</dbReference>
<organism evidence="2 3">
    <name type="scientific">Candidatus Sungiibacteriota bacterium</name>
    <dbReference type="NCBI Taxonomy" id="2750080"/>
    <lineage>
        <taxon>Bacteria</taxon>
        <taxon>Candidatus Sungiibacteriota</taxon>
    </lineage>
</organism>
<comment type="similarity">
    <text evidence="1">Belongs to the phD/YefM antitoxin family.</text>
</comment>
<sequence>MKNSIVGLKDLRSNIDAYITQVDKGRSFIVVRKSKPVFKISPPDEADGLWESVIDFTRLKKGGVRLDDLLNRL</sequence>
<proteinExistence type="inferred from homology"/>
<dbReference type="EMBL" id="JACPHQ010000017">
    <property type="protein sequence ID" value="MBI2465903.1"/>
    <property type="molecule type" value="Genomic_DNA"/>
</dbReference>
<evidence type="ECO:0000313" key="2">
    <source>
        <dbReference type="EMBL" id="MBI2465903.1"/>
    </source>
</evidence>